<comment type="caution">
    <text evidence="1">The sequence shown here is derived from an EMBL/GenBank/DDBJ whole genome shotgun (WGS) entry which is preliminary data.</text>
</comment>
<protein>
    <submittedName>
        <fullName evidence="1">Uncharacterized protein</fullName>
    </submittedName>
</protein>
<name>A4E6R8_COLAA</name>
<evidence type="ECO:0000313" key="1">
    <source>
        <dbReference type="EMBL" id="EBA40427.1"/>
    </source>
</evidence>
<organism evidence="1 2">
    <name type="scientific">Collinsella aerofaciens (strain ATCC 25986 / DSM 3979 / JCM 10188 / KCTC 3647 / NCTC 11838 / VPI 1003)</name>
    <dbReference type="NCBI Taxonomy" id="411903"/>
    <lineage>
        <taxon>Bacteria</taxon>
        <taxon>Bacillati</taxon>
        <taxon>Actinomycetota</taxon>
        <taxon>Coriobacteriia</taxon>
        <taxon>Coriobacteriales</taxon>
        <taxon>Coriobacteriaceae</taxon>
        <taxon>Collinsella</taxon>
    </lineage>
</organism>
<dbReference type="EMBL" id="AAVN02000001">
    <property type="protein sequence ID" value="EBA40427.1"/>
    <property type="molecule type" value="Genomic_DNA"/>
</dbReference>
<reference evidence="1 2" key="2">
    <citation type="submission" date="2007-04" db="EMBL/GenBank/DDBJ databases">
        <authorList>
            <person name="Fulton L."/>
            <person name="Clifton S."/>
            <person name="Fulton B."/>
            <person name="Xu J."/>
            <person name="Minx P."/>
            <person name="Mardis E.R."/>
            <person name="Wilson R.K."/>
        </authorList>
    </citation>
    <scope>NUCLEOTIDE SEQUENCE [LARGE SCALE GENOMIC DNA]</scope>
    <source>
        <strain evidence="2">ATCC 25986 / DSM 3979 / JCM 10188 / KCTC 3647 / NCTC 11838 / VPI 1003</strain>
    </source>
</reference>
<sequence>MFQHAGIELASRNHTVSVAQEQVDKNAVTRCERTAERSVVDTAYTTRGATVLQDARSDLGRAARLLAHVERALCTQAKLAIDRDALAGTDLAVHDLGGIARRGQTAKNLGAHQQNLGSRAFARFDQLAMVVIEPVILAALAHQTGTYHDLHIQLSPRKTPHLSLTLKWGD</sequence>
<evidence type="ECO:0000313" key="2">
    <source>
        <dbReference type="Proteomes" id="UP000002979"/>
    </source>
</evidence>
<gene>
    <name evidence="1" type="ORF">COLAER_00093</name>
</gene>
<dbReference type="AlphaFoldDB" id="A4E6R8"/>
<accession>A4E6R8</accession>
<dbReference type="Proteomes" id="UP000002979">
    <property type="component" value="Unassembled WGS sequence"/>
</dbReference>
<reference evidence="1 2" key="1">
    <citation type="submission" date="2007-01" db="EMBL/GenBank/DDBJ databases">
        <title>Draft genome sequence of Collinsella aerofaciens (ATCC 25986).</title>
        <authorList>
            <person name="Sudarsanam P."/>
            <person name="Ley R."/>
            <person name="Guruge J."/>
            <person name="Turnbaugh P.J."/>
            <person name="Mahowald M."/>
            <person name="Liep D."/>
            <person name="Gordon J."/>
        </authorList>
    </citation>
    <scope>NUCLEOTIDE SEQUENCE [LARGE SCALE GENOMIC DNA]</scope>
    <source>
        <strain evidence="2">ATCC 25986 / DSM 3979 / JCM 10188 / KCTC 3647 / NCTC 11838 / VPI 1003</strain>
    </source>
</reference>
<proteinExistence type="predicted"/>